<keyword evidence="2" id="KW-1185">Reference proteome</keyword>
<protein>
    <submittedName>
        <fullName evidence="1">IAA-amino acid hydrolase ILR1-like 4</fullName>
    </submittedName>
</protein>
<proteinExistence type="predicted"/>
<sequence>MLEVGILENIDAIFGLYVSFPISTVVGRSGPVLAGNGFFEAVIVAKFKGGGAFNVIPDSVTIGGTFKAFSKESLMPLKQRIQEVITGQVAMHRCNATVNFDDKTLYHSTVNNKELHRYFGTVARDMLGEKNVLEMQPLMGAEDFSFFAKAVPGYF</sequence>
<dbReference type="Proteomes" id="UP001060215">
    <property type="component" value="Chromosome 12"/>
</dbReference>
<name>A0ACC0G4J8_9ERIC</name>
<evidence type="ECO:0000313" key="1">
    <source>
        <dbReference type="EMBL" id="KAI7996028.1"/>
    </source>
</evidence>
<reference evidence="1 2" key="1">
    <citation type="journal article" date="2022" name="Plant J.">
        <title>Chromosome-level genome of Camellia lanceoleosa provides a valuable resource for understanding genome evolution and self-incompatibility.</title>
        <authorList>
            <person name="Gong W."/>
            <person name="Xiao S."/>
            <person name="Wang L."/>
            <person name="Liao Z."/>
            <person name="Chang Y."/>
            <person name="Mo W."/>
            <person name="Hu G."/>
            <person name="Li W."/>
            <person name="Zhao G."/>
            <person name="Zhu H."/>
            <person name="Hu X."/>
            <person name="Ji K."/>
            <person name="Xiang X."/>
            <person name="Song Q."/>
            <person name="Yuan D."/>
            <person name="Jin S."/>
            <person name="Zhang L."/>
        </authorList>
    </citation>
    <scope>NUCLEOTIDE SEQUENCE [LARGE SCALE GENOMIC DNA]</scope>
    <source>
        <strain evidence="1">SQ_2022a</strain>
    </source>
</reference>
<dbReference type="EMBL" id="CM045769">
    <property type="protein sequence ID" value="KAI7996028.1"/>
    <property type="molecule type" value="Genomic_DNA"/>
</dbReference>
<accession>A0ACC0G4J8</accession>
<evidence type="ECO:0000313" key="2">
    <source>
        <dbReference type="Proteomes" id="UP001060215"/>
    </source>
</evidence>
<gene>
    <name evidence="1" type="ORF">LOK49_LG11G00552</name>
</gene>
<organism evidence="1 2">
    <name type="scientific">Camellia lanceoleosa</name>
    <dbReference type="NCBI Taxonomy" id="1840588"/>
    <lineage>
        <taxon>Eukaryota</taxon>
        <taxon>Viridiplantae</taxon>
        <taxon>Streptophyta</taxon>
        <taxon>Embryophyta</taxon>
        <taxon>Tracheophyta</taxon>
        <taxon>Spermatophyta</taxon>
        <taxon>Magnoliopsida</taxon>
        <taxon>eudicotyledons</taxon>
        <taxon>Gunneridae</taxon>
        <taxon>Pentapetalae</taxon>
        <taxon>asterids</taxon>
        <taxon>Ericales</taxon>
        <taxon>Theaceae</taxon>
        <taxon>Camellia</taxon>
    </lineage>
</organism>
<comment type="caution">
    <text evidence="1">The sequence shown here is derived from an EMBL/GenBank/DDBJ whole genome shotgun (WGS) entry which is preliminary data.</text>
</comment>